<reference evidence="1 2" key="1">
    <citation type="submission" date="2016-12" db="EMBL/GenBank/DDBJ databases">
        <title>The genomes of Aspergillus section Nigri reveals drivers in fungal speciation.</title>
        <authorList>
            <consortium name="DOE Joint Genome Institute"/>
            <person name="Vesth T.C."/>
            <person name="Nybo J."/>
            <person name="Theobald S."/>
            <person name="Brandl J."/>
            <person name="Frisvad J.C."/>
            <person name="Nielsen K.F."/>
            <person name="Lyhne E.K."/>
            <person name="Kogle M.E."/>
            <person name="Kuo A."/>
            <person name="Riley R."/>
            <person name="Clum A."/>
            <person name="Nolan M."/>
            <person name="Lipzen A."/>
            <person name="Salamov A."/>
            <person name="Henrissat B."/>
            <person name="Wiebenga A."/>
            <person name="De Vries R.P."/>
            <person name="Grigoriev I.V."/>
            <person name="Mortensen U.H."/>
            <person name="Andersen M.R."/>
            <person name="Baker S.E."/>
        </authorList>
    </citation>
    <scope>NUCLEOTIDE SEQUENCE [LARGE SCALE GENOMIC DNA]</scope>
    <source>
        <strain evidence="1 2">IBT 23096</strain>
    </source>
</reference>
<dbReference type="OrthoDB" id="2440450at2759"/>
<organism evidence="1 2">
    <name type="scientific">Aspergillus steynii IBT 23096</name>
    <dbReference type="NCBI Taxonomy" id="1392250"/>
    <lineage>
        <taxon>Eukaryota</taxon>
        <taxon>Fungi</taxon>
        <taxon>Dikarya</taxon>
        <taxon>Ascomycota</taxon>
        <taxon>Pezizomycotina</taxon>
        <taxon>Eurotiomycetes</taxon>
        <taxon>Eurotiomycetidae</taxon>
        <taxon>Eurotiales</taxon>
        <taxon>Aspergillaceae</taxon>
        <taxon>Aspergillus</taxon>
        <taxon>Aspergillus subgen. Circumdati</taxon>
    </lineage>
</organism>
<proteinExistence type="predicted"/>
<accession>A0A2I2GH31</accession>
<dbReference type="Proteomes" id="UP000234275">
    <property type="component" value="Unassembled WGS sequence"/>
</dbReference>
<evidence type="ECO:0000313" key="1">
    <source>
        <dbReference type="EMBL" id="PLB52186.1"/>
    </source>
</evidence>
<dbReference type="STRING" id="1392250.A0A2I2GH31"/>
<gene>
    <name evidence="1" type="ORF">P170DRAFT_322936</name>
</gene>
<dbReference type="AlphaFoldDB" id="A0A2I2GH31"/>
<name>A0A2I2GH31_9EURO</name>
<sequence length="350" mass="39424">TVEADLVPGDEVIARGYERNYNNLEAHGFRPIWAGTYPHPEIPADILEHLDEDGGGRGAAFIGPLRSFAWLAGLDELVDEIDSRAYVIEDEIIEMPRSAEFMWAIVPFIELKIVSFRTVEKVYGARPRYLRESGILPKTSPAGVTNNPSPFPLAEITPNNRLQRPSGKIMCMRLKSVKDRRTLEINIRRLAEGHLASRNLWFRGLSISALESTLTFFIPQANESYRDNEFGPGIYVADSLSESLRYATRGAGAIMVFKDPDLHNSNVWRLSDDEWNAWTFRWTSPNVTANRAAPAEYTTADFVQGALSERYEDLGAARQRPRTQSQDTQLVAVSYKGCQILSDSLHMIIF</sequence>
<evidence type="ECO:0000313" key="2">
    <source>
        <dbReference type="Proteomes" id="UP000234275"/>
    </source>
</evidence>
<dbReference type="VEuPathDB" id="FungiDB:P170DRAFT_322936"/>
<dbReference type="EMBL" id="MSFO01000002">
    <property type="protein sequence ID" value="PLB52186.1"/>
    <property type="molecule type" value="Genomic_DNA"/>
</dbReference>
<feature type="non-terminal residue" evidence="1">
    <location>
        <position position="350"/>
    </location>
</feature>
<keyword evidence="2" id="KW-1185">Reference proteome</keyword>
<comment type="caution">
    <text evidence="1">The sequence shown here is derived from an EMBL/GenBank/DDBJ whole genome shotgun (WGS) entry which is preliminary data.</text>
</comment>
<dbReference type="RefSeq" id="XP_024707488.1">
    <property type="nucleotide sequence ID" value="XM_024843326.1"/>
</dbReference>
<protein>
    <submittedName>
        <fullName evidence="1">Uncharacterized protein</fullName>
    </submittedName>
</protein>
<dbReference type="GeneID" id="36551026"/>
<feature type="non-terminal residue" evidence="1">
    <location>
        <position position="1"/>
    </location>
</feature>